<dbReference type="Gene3D" id="3.40.50.300">
    <property type="entry name" value="P-loop containing nucleotide triphosphate hydrolases"/>
    <property type="match status" value="2"/>
</dbReference>
<gene>
    <name evidence="2" type="ORF">THIARS_60231</name>
</gene>
<name>A0A238D2K0_THIDL</name>
<keyword evidence="3" id="KW-1185">Reference proteome</keyword>
<reference evidence="2 3" key="1">
    <citation type="submission" date="2016-06" db="EMBL/GenBank/DDBJ databases">
        <authorList>
            <person name="Kjaerup R.B."/>
            <person name="Dalgaard T.S."/>
            <person name="Juul-Madsen H.R."/>
        </authorList>
    </citation>
    <scope>NUCLEOTIDE SEQUENCE [LARGE SCALE GENOMIC DNA]</scope>
    <source>
        <strain evidence="2 3">DSM 16361</strain>
    </source>
</reference>
<dbReference type="PANTHER" id="PTHR32182:SF22">
    <property type="entry name" value="ATP-DEPENDENT ENDONUCLEASE, OLD FAMILY-RELATED"/>
    <property type="match status" value="1"/>
</dbReference>
<dbReference type="RefSeq" id="WP_094159796.1">
    <property type="nucleotide sequence ID" value="NZ_LT592170.1"/>
</dbReference>
<dbReference type="AlphaFoldDB" id="A0A238D2K0"/>
<evidence type="ECO:0000259" key="1">
    <source>
        <dbReference type="Pfam" id="PF13166"/>
    </source>
</evidence>
<dbReference type="Pfam" id="PF13166">
    <property type="entry name" value="AAA_13"/>
    <property type="match status" value="1"/>
</dbReference>
<proteinExistence type="predicted"/>
<sequence length="872" mass="96147">MTVLQEILEWSQGRPAWQRDALRRLVLNGELFDDDIRALTEVCKSAHGLAEEQEIAHFAKEHVSDTTAGAAPVSLVSIFHHRGVNALAEDQTLKFAPGLTVVYGDNGAGKTGYIRILKGACRARGQEKILGNVVSGTAPLAPVVAIKYKIGAEPEPREWTGTGEDEFVSRVSVFDTQCASVYLTEKTDVAFRPFGLDLFDKLVKACKAVRAELESEQRALASNALTAVQAQVPEGTAIAKFLTNISSLTKLDAVEALARLSPEDEARLALLEKSLLDLQANDPEKLIRQLTLRAGRVQTLARHLKEVEAALSVEAVAAVFDARTEGRRKSEEAKRLREATFPEGVLPGTGTDPWIALWEAARQFSQELAYPDKAYPVVKDGAHCVLCQQDLDHAASHRLSQFEAFVASTTERELRQIREKFARLRKGFTDLRTTTEAVDEALKEIRIEHEAVADAIAAALSANENRRRTVTAAIAEDKDLAPECPALVSASRDAEALAGEIEARIKTLRTSATDETRKRMTTEVQELRARKILAAHQQTVLDDIERRKKYAAYGLCIDETKTQVITQKSTAVTKAVVSQKLKQSFKDELVNLSFGHVEVELKELGGADGVFYHKLALTRAPGVDLPKVVSEGEQRCLSIAAFFAELSTADDLSGIVFDDPVSSLDYQWRQGVARRLVLEANTRQVIVFTHDVVFLLLLKQFAEELGVDQFDQHVRFLSKGAGVCAEELPWVALPVKKKIGYLKSGWQAADKLSRDGHQDAYEKDAKYLYGLLREAWERALEEVLLGGVVERYRPSVQTQQVSQIADITPEDCKTVEAAMTKCSKWLPGHDQAAAARAPVPGPAELKADIEALENWVTAIRKRRKKPIETASA</sequence>
<dbReference type="InterPro" id="IPR027417">
    <property type="entry name" value="P-loop_NTPase"/>
</dbReference>
<dbReference type="SUPFAM" id="SSF52540">
    <property type="entry name" value="P-loop containing nucleoside triphosphate hydrolases"/>
    <property type="match status" value="1"/>
</dbReference>
<dbReference type="GO" id="GO:0000731">
    <property type="term" value="P:DNA synthesis involved in DNA repair"/>
    <property type="evidence" value="ECO:0007669"/>
    <property type="project" value="TreeGrafter"/>
</dbReference>
<evidence type="ECO:0000313" key="3">
    <source>
        <dbReference type="Proteomes" id="UP000214566"/>
    </source>
</evidence>
<dbReference type="EMBL" id="FLMQ01000055">
    <property type="protein sequence ID" value="SBP87518.1"/>
    <property type="molecule type" value="Genomic_DNA"/>
</dbReference>
<protein>
    <recommendedName>
        <fullName evidence="1">Protein CR006 P-loop domain-containing protein</fullName>
    </recommendedName>
</protein>
<organism evidence="2 3">
    <name type="scientific">Thiomonas delicata</name>
    <name type="common">Thiomonas cuprina</name>
    <dbReference type="NCBI Taxonomy" id="364030"/>
    <lineage>
        <taxon>Bacteria</taxon>
        <taxon>Pseudomonadati</taxon>
        <taxon>Pseudomonadota</taxon>
        <taxon>Betaproteobacteria</taxon>
        <taxon>Burkholderiales</taxon>
        <taxon>Thiomonas</taxon>
    </lineage>
</organism>
<dbReference type="PANTHER" id="PTHR32182">
    <property type="entry name" value="DNA REPLICATION AND REPAIR PROTEIN RECF"/>
    <property type="match status" value="1"/>
</dbReference>
<dbReference type="InterPro" id="IPR026866">
    <property type="entry name" value="CR006_AAA"/>
</dbReference>
<dbReference type="CDD" id="cd00267">
    <property type="entry name" value="ABC_ATPase"/>
    <property type="match status" value="1"/>
</dbReference>
<dbReference type="GO" id="GO:0006302">
    <property type="term" value="P:double-strand break repair"/>
    <property type="evidence" value="ECO:0007669"/>
    <property type="project" value="TreeGrafter"/>
</dbReference>
<evidence type="ECO:0000313" key="2">
    <source>
        <dbReference type="EMBL" id="SBP87518.1"/>
    </source>
</evidence>
<dbReference type="Proteomes" id="UP000214566">
    <property type="component" value="Unassembled WGS sequence"/>
</dbReference>
<accession>A0A238D2K0</accession>
<feature type="domain" description="Protein CR006 P-loop" evidence="1">
    <location>
        <begin position="382"/>
        <end position="700"/>
    </location>
</feature>
<dbReference type="OrthoDB" id="9789562at2"/>